<dbReference type="EMBL" id="JACEGQ020000003">
    <property type="protein sequence ID" value="KAH8514519.1"/>
    <property type="molecule type" value="Genomic_DNA"/>
</dbReference>
<organism evidence="1 2">
    <name type="scientific">Populus deltoides</name>
    <name type="common">Eastern poplar</name>
    <name type="synonym">Eastern cottonwood</name>
    <dbReference type="NCBI Taxonomy" id="3696"/>
    <lineage>
        <taxon>Eukaryota</taxon>
        <taxon>Viridiplantae</taxon>
        <taxon>Streptophyta</taxon>
        <taxon>Embryophyta</taxon>
        <taxon>Tracheophyta</taxon>
        <taxon>Spermatophyta</taxon>
        <taxon>Magnoliopsida</taxon>
        <taxon>eudicotyledons</taxon>
        <taxon>Gunneridae</taxon>
        <taxon>Pentapetalae</taxon>
        <taxon>rosids</taxon>
        <taxon>fabids</taxon>
        <taxon>Malpighiales</taxon>
        <taxon>Salicaceae</taxon>
        <taxon>Saliceae</taxon>
        <taxon>Populus</taxon>
    </lineage>
</organism>
<keyword evidence="2" id="KW-1185">Reference proteome</keyword>
<accession>A0A8T2ZAZ9</accession>
<comment type="caution">
    <text evidence="1">The sequence shown here is derived from an EMBL/GenBank/DDBJ whole genome shotgun (WGS) entry which is preliminary data.</text>
</comment>
<proteinExistence type="predicted"/>
<gene>
    <name evidence="1" type="ORF">H0E87_007380</name>
</gene>
<evidence type="ECO:0000313" key="2">
    <source>
        <dbReference type="Proteomes" id="UP000807159"/>
    </source>
</evidence>
<reference evidence="1" key="1">
    <citation type="journal article" date="2021" name="J. Hered.">
        <title>Genome Assembly of Salicaceae Populus deltoides (Eastern Cottonwood) I-69 Based on Nanopore Sequencing and Hi-C Technologies.</title>
        <authorList>
            <person name="Bai S."/>
            <person name="Wu H."/>
            <person name="Zhang J."/>
            <person name="Pan Z."/>
            <person name="Zhao W."/>
            <person name="Li Z."/>
            <person name="Tong C."/>
        </authorList>
    </citation>
    <scope>NUCLEOTIDE SEQUENCE</scope>
    <source>
        <tissue evidence="1">Leaf</tissue>
    </source>
</reference>
<dbReference type="AlphaFoldDB" id="A0A8T2ZAZ9"/>
<dbReference type="Proteomes" id="UP000807159">
    <property type="component" value="Chromosome 3"/>
</dbReference>
<evidence type="ECO:0000313" key="1">
    <source>
        <dbReference type="EMBL" id="KAH8514519.1"/>
    </source>
</evidence>
<sequence length="72" mass="8339">MPPNSASEALKVYKQSWLIWVGEQVIPWVEKQIVHRPKAVPWQVVVRDSLLILELHLSMDSLMITFMEPSLV</sequence>
<name>A0A8T2ZAZ9_POPDE</name>
<protein>
    <submittedName>
        <fullName evidence="1">Uncharacterized protein</fullName>
    </submittedName>
</protein>